<sequence>MLAEERQQVILGMLHENGIIKLHDVCRKVECSESSVRRDLQELEEAGLLIRVHGGAKIRQSLQRELDMSGKFSQNIEQKNRIAEKAVSLIQDEDVIYLDAGTSTLAMVPFLDQKEQLTVVTNGIIHATALADQNIRTILVGGELKNTTKAIVGVETVKELQRYRFNKVFLGMNGVHLEYGYTTPDPDEAAVKHAAIRQGAEAFVLADDSKFDEFSFVKVAEITEAKIITNKLSKVVFDQYNNQTEIQEV</sequence>
<dbReference type="InterPro" id="IPR014036">
    <property type="entry name" value="DeoR-like_C"/>
</dbReference>
<evidence type="ECO:0000313" key="4">
    <source>
        <dbReference type="EMBL" id="KRM92638.1"/>
    </source>
</evidence>
<dbReference type="Gene3D" id="3.40.50.1360">
    <property type="match status" value="1"/>
</dbReference>
<accession>A0A0R2CM09</accession>
<protein>
    <submittedName>
        <fullName evidence="4">DeoR family transcriptional regulator</fullName>
    </submittedName>
</protein>
<name>A0A0R2CM09_9LACO</name>
<evidence type="ECO:0000256" key="1">
    <source>
        <dbReference type="ARBA" id="ARBA00023015"/>
    </source>
</evidence>
<dbReference type="RefSeq" id="WP_057828238.1">
    <property type="nucleotide sequence ID" value="NZ_AYZE01000005.1"/>
</dbReference>
<dbReference type="PRINTS" id="PR00037">
    <property type="entry name" value="HTHLACR"/>
</dbReference>
<evidence type="ECO:0000256" key="2">
    <source>
        <dbReference type="ARBA" id="ARBA00023163"/>
    </source>
</evidence>
<dbReference type="OrthoDB" id="9797223at2"/>
<dbReference type="PANTHER" id="PTHR30363:SF56">
    <property type="entry name" value="TRANSCRIPTIONAL REGULATOR, DEOR FAMILY"/>
    <property type="match status" value="1"/>
</dbReference>
<dbReference type="InterPro" id="IPR036388">
    <property type="entry name" value="WH-like_DNA-bd_sf"/>
</dbReference>
<dbReference type="SUPFAM" id="SSF46785">
    <property type="entry name" value="Winged helix' DNA-binding domain"/>
    <property type="match status" value="1"/>
</dbReference>
<dbReference type="SMART" id="SM00420">
    <property type="entry name" value="HTH_DEOR"/>
    <property type="match status" value="1"/>
</dbReference>
<feature type="domain" description="HTH deoR-type" evidence="3">
    <location>
        <begin position="3"/>
        <end position="58"/>
    </location>
</feature>
<dbReference type="SUPFAM" id="SSF100950">
    <property type="entry name" value="NagB/RpiA/CoA transferase-like"/>
    <property type="match status" value="1"/>
</dbReference>
<dbReference type="InterPro" id="IPR037171">
    <property type="entry name" value="NagB/RpiA_transferase-like"/>
</dbReference>
<keyword evidence="1" id="KW-0805">Transcription regulation</keyword>
<dbReference type="InterPro" id="IPR036390">
    <property type="entry name" value="WH_DNA-bd_sf"/>
</dbReference>
<keyword evidence="2" id="KW-0804">Transcription</keyword>
<dbReference type="Proteomes" id="UP000051131">
    <property type="component" value="Unassembled WGS sequence"/>
</dbReference>
<dbReference type="STRING" id="1423729.FC80_GL001575"/>
<proteinExistence type="predicted"/>
<gene>
    <name evidence="4" type="ORF">FC80_GL001575</name>
</gene>
<dbReference type="InterPro" id="IPR050313">
    <property type="entry name" value="Carb_Metab_HTH_regulators"/>
</dbReference>
<keyword evidence="5" id="KW-1185">Reference proteome</keyword>
<comment type="caution">
    <text evidence="4">The sequence shown here is derived from an EMBL/GenBank/DDBJ whole genome shotgun (WGS) entry which is preliminary data.</text>
</comment>
<dbReference type="AlphaFoldDB" id="A0A0R2CM09"/>
<dbReference type="GO" id="GO:0003700">
    <property type="term" value="F:DNA-binding transcription factor activity"/>
    <property type="evidence" value="ECO:0007669"/>
    <property type="project" value="InterPro"/>
</dbReference>
<dbReference type="PROSITE" id="PS51000">
    <property type="entry name" value="HTH_DEOR_2"/>
    <property type="match status" value="1"/>
</dbReference>
<organism evidence="4 5">
    <name type="scientific">Liquorilactobacillus cacaonum DSM 21116</name>
    <dbReference type="NCBI Taxonomy" id="1423729"/>
    <lineage>
        <taxon>Bacteria</taxon>
        <taxon>Bacillati</taxon>
        <taxon>Bacillota</taxon>
        <taxon>Bacilli</taxon>
        <taxon>Lactobacillales</taxon>
        <taxon>Lactobacillaceae</taxon>
        <taxon>Liquorilactobacillus</taxon>
    </lineage>
</organism>
<dbReference type="PATRIC" id="fig|1423729.3.peg.1597"/>
<dbReference type="Gene3D" id="1.10.10.10">
    <property type="entry name" value="Winged helix-like DNA-binding domain superfamily/Winged helix DNA-binding domain"/>
    <property type="match status" value="1"/>
</dbReference>
<dbReference type="PANTHER" id="PTHR30363">
    <property type="entry name" value="HTH-TYPE TRANSCRIPTIONAL REGULATOR SRLR-RELATED"/>
    <property type="match status" value="1"/>
</dbReference>
<dbReference type="EMBL" id="AYZE01000005">
    <property type="protein sequence ID" value="KRM92638.1"/>
    <property type="molecule type" value="Genomic_DNA"/>
</dbReference>
<evidence type="ECO:0000259" key="3">
    <source>
        <dbReference type="PROSITE" id="PS51000"/>
    </source>
</evidence>
<evidence type="ECO:0000313" key="5">
    <source>
        <dbReference type="Proteomes" id="UP000051131"/>
    </source>
</evidence>
<reference evidence="4 5" key="1">
    <citation type="journal article" date="2015" name="Genome Announc.">
        <title>Expanding the biotechnology potential of lactobacilli through comparative genomics of 213 strains and associated genera.</title>
        <authorList>
            <person name="Sun Z."/>
            <person name="Harris H.M."/>
            <person name="McCann A."/>
            <person name="Guo C."/>
            <person name="Argimon S."/>
            <person name="Zhang W."/>
            <person name="Yang X."/>
            <person name="Jeffery I.B."/>
            <person name="Cooney J.C."/>
            <person name="Kagawa T.F."/>
            <person name="Liu W."/>
            <person name="Song Y."/>
            <person name="Salvetti E."/>
            <person name="Wrobel A."/>
            <person name="Rasinkangas P."/>
            <person name="Parkhill J."/>
            <person name="Rea M.C."/>
            <person name="O'Sullivan O."/>
            <person name="Ritari J."/>
            <person name="Douillard F.P."/>
            <person name="Paul Ross R."/>
            <person name="Yang R."/>
            <person name="Briner A.E."/>
            <person name="Felis G.E."/>
            <person name="de Vos W.M."/>
            <person name="Barrangou R."/>
            <person name="Klaenhammer T.R."/>
            <person name="Caufield P.W."/>
            <person name="Cui Y."/>
            <person name="Zhang H."/>
            <person name="O'Toole P.W."/>
        </authorList>
    </citation>
    <scope>NUCLEOTIDE SEQUENCE [LARGE SCALE GENOMIC DNA]</scope>
    <source>
        <strain evidence="4 5">DSM 21116</strain>
    </source>
</reference>
<dbReference type="SMART" id="SM01134">
    <property type="entry name" value="DeoRC"/>
    <property type="match status" value="1"/>
</dbReference>
<dbReference type="Pfam" id="PF08220">
    <property type="entry name" value="HTH_DeoR"/>
    <property type="match status" value="1"/>
</dbReference>
<dbReference type="Pfam" id="PF00455">
    <property type="entry name" value="DeoRC"/>
    <property type="match status" value="1"/>
</dbReference>
<dbReference type="InterPro" id="IPR001034">
    <property type="entry name" value="DeoR_HTH"/>
</dbReference>